<dbReference type="RefSeq" id="WP_039843565.1">
    <property type="nucleotide sequence ID" value="NZ_CP006877.1"/>
</dbReference>
<proteinExistence type="predicted"/>
<keyword evidence="5" id="KW-1185">Reference proteome</keyword>
<protein>
    <submittedName>
        <fullName evidence="4">Flp pilus assembly TadG-like protein</fullName>
    </submittedName>
</protein>
<dbReference type="AlphaFoldDB" id="A0A0B4WYF0"/>
<gene>
    <name evidence="4" type="ORF">RGR602_CH00222</name>
</gene>
<name>A0A0B4WYF0_9HYPH</name>
<evidence type="ECO:0000313" key="5">
    <source>
        <dbReference type="Proteomes" id="UP000031368"/>
    </source>
</evidence>
<dbReference type="InterPro" id="IPR012495">
    <property type="entry name" value="TadE-like_dom"/>
</dbReference>
<dbReference type="HOGENOM" id="CLU_111553_0_0_5"/>
<dbReference type="Proteomes" id="UP000031368">
    <property type="component" value="Chromosome"/>
</dbReference>
<keyword evidence="2" id="KW-1133">Transmembrane helix</keyword>
<keyword evidence="2" id="KW-0812">Transmembrane</keyword>
<evidence type="ECO:0000313" key="4">
    <source>
        <dbReference type="EMBL" id="AJD39595.1"/>
    </source>
</evidence>
<keyword evidence="2" id="KW-0472">Membrane</keyword>
<sequence length="213" mass="23590">MNVPSDGAVAANDHQADRTSMPPGRRGGWRAFARSRDGSAAIEFALLAIPYFMVIFAILETFIAFAAEELVSNAVDTMSRKLRTGQITNVVGQTTYKDRTAFRQTFCEEVSILIQCSATEVATPNKLWLDVRTFSKFSDIPATIPMNATGLDTTGMQYSPGGSSSINMVRAYYHWQVVTDLVRPYITPYRTADGSRLNDYLIVATAAFQNEQY</sequence>
<evidence type="ECO:0000256" key="2">
    <source>
        <dbReference type="SAM" id="Phobius"/>
    </source>
</evidence>
<organism evidence="4 5">
    <name type="scientific">Rhizobium gallicum bv. gallicum R602sp</name>
    <dbReference type="NCBI Taxonomy" id="1041138"/>
    <lineage>
        <taxon>Bacteria</taxon>
        <taxon>Pseudomonadati</taxon>
        <taxon>Pseudomonadota</taxon>
        <taxon>Alphaproteobacteria</taxon>
        <taxon>Hyphomicrobiales</taxon>
        <taxon>Rhizobiaceae</taxon>
        <taxon>Rhizobium/Agrobacterium group</taxon>
        <taxon>Rhizobium</taxon>
    </lineage>
</organism>
<reference evidence="4 5" key="1">
    <citation type="submission" date="2013-11" db="EMBL/GenBank/DDBJ databases">
        <title>Complete genome sequence of Rhizobium gallicum bv. gallicum R602.</title>
        <authorList>
            <person name="Bustos P."/>
            <person name="Santamaria R.I."/>
            <person name="Lozano L."/>
            <person name="Acosta J.L."/>
            <person name="Ormeno-Orrillo E."/>
            <person name="Rogel M.A."/>
            <person name="Romero D."/>
            <person name="Cevallos M.A."/>
            <person name="Martinez-Romero E."/>
            <person name="Gonzalez V."/>
        </authorList>
    </citation>
    <scope>NUCLEOTIDE SEQUENCE [LARGE SCALE GENOMIC DNA]</scope>
    <source>
        <strain evidence="4 5">R602</strain>
    </source>
</reference>
<feature type="domain" description="TadE-like" evidence="3">
    <location>
        <begin position="38"/>
        <end position="77"/>
    </location>
</feature>
<dbReference type="Pfam" id="PF07811">
    <property type="entry name" value="TadE"/>
    <property type="match status" value="1"/>
</dbReference>
<accession>A0A0B4WYF0</accession>
<evidence type="ECO:0000259" key="3">
    <source>
        <dbReference type="Pfam" id="PF07811"/>
    </source>
</evidence>
<dbReference type="EMBL" id="CP006877">
    <property type="protein sequence ID" value="AJD39595.1"/>
    <property type="molecule type" value="Genomic_DNA"/>
</dbReference>
<dbReference type="KEGG" id="rga:RGR602_CH00222"/>
<feature type="transmembrane region" description="Helical" evidence="2">
    <location>
        <begin position="44"/>
        <end position="67"/>
    </location>
</feature>
<feature type="region of interest" description="Disordered" evidence="1">
    <location>
        <begin position="1"/>
        <end position="26"/>
    </location>
</feature>
<evidence type="ECO:0000256" key="1">
    <source>
        <dbReference type="SAM" id="MobiDB-lite"/>
    </source>
</evidence>